<dbReference type="InterPro" id="IPR015947">
    <property type="entry name" value="PUA-like_sf"/>
</dbReference>
<comment type="caution">
    <text evidence="3">The sequence shown here is derived from an EMBL/GenBank/DDBJ whole genome shotgun (WGS) entry which is preliminary data.</text>
</comment>
<dbReference type="InterPro" id="IPR047197">
    <property type="entry name" value="THYN1-like_EVE"/>
</dbReference>
<name>A0A7U7GE79_9GAMM</name>
<dbReference type="FunFam" id="3.10.590.10:FF:000003">
    <property type="entry name" value="Thymocyte nuclear protein 1"/>
    <property type="match status" value="1"/>
</dbReference>
<sequence>MSYWLLKSEPSAFGITDLVAAPNRITPWEGVRNYQARNFLRDGLRVGDQAFFYHSGTAHPAIVGIVEIVRAGYPDETAFDPASPYHDPASTPANPRWYRVDVQLLRALQRPITLAELKQHPTALGEFALLRRFNRLSVLPVTAAQWAFILTLEAAPD</sequence>
<accession>A0A7U7GE79</accession>
<dbReference type="CDD" id="cd21133">
    <property type="entry name" value="EVE"/>
    <property type="match status" value="1"/>
</dbReference>
<dbReference type="Proteomes" id="UP000019184">
    <property type="component" value="Unassembled WGS sequence"/>
</dbReference>
<feature type="domain" description="EVE" evidence="2">
    <location>
        <begin position="2"/>
        <end position="151"/>
    </location>
</feature>
<evidence type="ECO:0000313" key="4">
    <source>
        <dbReference type="Proteomes" id="UP000019184"/>
    </source>
</evidence>
<proteinExistence type="predicted"/>
<keyword evidence="4" id="KW-1185">Reference proteome</keyword>
<organism evidence="3 4">
    <name type="scientific">Candidatus Contendobacter odensis Run_B_J11</name>
    <dbReference type="NCBI Taxonomy" id="1400861"/>
    <lineage>
        <taxon>Bacteria</taxon>
        <taxon>Pseudomonadati</taxon>
        <taxon>Pseudomonadota</taxon>
        <taxon>Gammaproteobacteria</taxon>
        <taxon>Candidatus Competibacteraceae</taxon>
        <taxon>Candidatus Contendibacter</taxon>
    </lineage>
</organism>
<dbReference type="SUPFAM" id="SSF88697">
    <property type="entry name" value="PUA domain-like"/>
    <property type="match status" value="1"/>
</dbReference>
<dbReference type="PANTHER" id="PTHR14087">
    <property type="entry name" value="THYMOCYTE NUCLEAR PROTEIN 1"/>
    <property type="match status" value="1"/>
</dbReference>
<reference evidence="3 4" key="1">
    <citation type="journal article" date="2014" name="ISME J.">
        <title>Candidatus Competibacter-lineage genomes retrieved from metagenomes reveal functional metabolic diversity.</title>
        <authorList>
            <person name="McIlroy S.J."/>
            <person name="Albertsen M."/>
            <person name="Andresen E.K."/>
            <person name="Saunders A.M."/>
            <person name="Kristiansen R."/>
            <person name="Stokholm-Bjerregaard M."/>
            <person name="Nielsen K.L."/>
            <person name="Nielsen P.H."/>
        </authorList>
    </citation>
    <scope>NUCLEOTIDE SEQUENCE [LARGE SCALE GENOMIC DNA]</scope>
    <source>
        <strain evidence="3 4">Run_B_J11</strain>
    </source>
</reference>
<protein>
    <recommendedName>
        <fullName evidence="2">EVE domain-containing protein</fullName>
    </recommendedName>
</protein>
<dbReference type="InterPro" id="IPR052181">
    <property type="entry name" value="5hmC_binding"/>
</dbReference>
<keyword evidence="1" id="KW-0597">Phosphoprotein</keyword>
<dbReference type="PANTHER" id="PTHR14087:SF7">
    <property type="entry name" value="THYMOCYTE NUCLEAR PROTEIN 1"/>
    <property type="match status" value="1"/>
</dbReference>
<dbReference type="AlphaFoldDB" id="A0A7U7GE79"/>
<dbReference type="Gene3D" id="3.10.590.10">
    <property type="entry name" value="ph1033 like domains"/>
    <property type="match status" value="1"/>
</dbReference>
<dbReference type="Pfam" id="PF01878">
    <property type="entry name" value="EVE"/>
    <property type="match status" value="1"/>
</dbReference>
<gene>
    <name evidence="3" type="ORF">BN874_510029</name>
</gene>
<evidence type="ECO:0000259" key="2">
    <source>
        <dbReference type="Pfam" id="PF01878"/>
    </source>
</evidence>
<dbReference type="InterPro" id="IPR002740">
    <property type="entry name" value="EVE_domain"/>
</dbReference>
<dbReference type="OrthoDB" id="9791347at2"/>
<dbReference type="EMBL" id="CBTK010000267">
    <property type="protein sequence ID" value="CDH46558.1"/>
    <property type="molecule type" value="Genomic_DNA"/>
</dbReference>
<dbReference type="RefSeq" id="WP_034435249.1">
    <property type="nucleotide sequence ID" value="NZ_CBTK010000267.1"/>
</dbReference>
<evidence type="ECO:0000313" key="3">
    <source>
        <dbReference type="EMBL" id="CDH46558.1"/>
    </source>
</evidence>
<evidence type="ECO:0000256" key="1">
    <source>
        <dbReference type="ARBA" id="ARBA00022553"/>
    </source>
</evidence>